<dbReference type="SMART" id="SM00327">
    <property type="entry name" value="VWA"/>
    <property type="match status" value="1"/>
</dbReference>
<proteinExistence type="predicted"/>
<dbReference type="InterPro" id="IPR036465">
    <property type="entry name" value="vWFA_dom_sf"/>
</dbReference>
<comment type="caution">
    <text evidence="3">The sequence shown here is derived from an EMBL/GenBank/DDBJ whole genome shotgun (WGS) entry which is preliminary data.</text>
</comment>
<evidence type="ECO:0000259" key="2">
    <source>
        <dbReference type="PROSITE" id="PS50234"/>
    </source>
</evidence>
<gene>
    <name evidence="3" type="ORF">DT594_13950</name>
</gene>
<dbReference type="RefSeq" id="WP_149333245.1">
    <property type="nucleotide sequence ID" value="NZ_QOVF01000004.1"/>
</dbReference>
<dbReference type="Proteomes" id="UP000463138">
    <property type="component" value="Unassembled WGS sequence"/>
</dbReference>
<feature type="transmembrane region" description="Helical" evidence="1">
    <location>
        <begin position="304"/>
        <end position="326"/>
    </location>
</feature>
<dbReference type="AlphaFoldDB" id="A0A7V7GS54"/>
<dbReference type="PROSITE" id="PS50234">
    <property type="entry name" value="VWFA"/>
    <property type="match status" value="1"/>
</dbReference>
<dbReference type="SUPFAM" id="SSF53300">
    <property type="entry name" value="vWA-like"/>
    <property type="match status" value="1"/>
</dbReference>
<evidence type="ECO:0000313" key="4">
    <source>
        <dbReference type="Proteomes" id="UP000463138"/>
    </source>
</evidence>
<dbReference type="CDD" id="cd01467">
    <property type="entry name" value="vWA_BatA_type"/>
    <property type="match status" value="1"/>
</dbReference>
<keyword evidence="1" id="KW-0812">Transmembrane</keyword>
<dbReference type="Pfam" id="PF00092">
    <property type="entry name" value="VWA"/>
    <property type="match status" value="1"/>
</dbReference>
<evidence type="ECO:0000313" key="3">
    <source>
        <dbReference type="EMBL" id="KAA0693490.1"/>
    </source>
</evidence>
<sequence>MFDLAWPAAILLLPLPWVLRRLLPPATNRTAALQVAFLPRLQTLQEEGAGQPAAPARWRYILIWLLLVFACMRPQWLGEPLPINISGRDMMIAVDLSGSMEYADMQHEDEVVDRLTLVKTLLSQFIAQRQGDRIGLILFGSNAYVQAPLTHDLNSVRVWLDEAFIGLAGRQTAIGNAIGLAVKRLTDEPAESRVLILITDGANNAGEINPLQAARLAAQEKIRIFTIGVGAESITQAELSGTLAMDRDPSVELDEGTLTDVALATGGEYFRARDADSFQQIYQRIDQLEPALRDGRPQRQAQPLYPWPLGLALLLSLLLTCLRLNVLHRAPRHAD</sequence>
<name>A0A7V7GS54_9GAMM</name>
<dbReference type="OrthoDB" id="6206554at2"/>
<feature type="domain" description="VWFA" evidence="2">
    <location>
        <begin position="89"/>
        <end position="285"/>
    </location>
</feature>
<dbReference type="PANTHER" id="PTHR22550:SF18">
    <property type="entry name" value="VWFA DOMAIN-CONTAINING PROTEIN"/>
    <property type="match status" value="1"/>
</dbReference>
<dbReference type="InterPro" id="IPR050768">
    <property type="entry name" value="UPF0353/GerABKA_families"/>
</dbReference>
<keyword evidence="1" id="KW-0472">Membrane</keyword>
<dbReference type="Gene3D" id="3.40.50.410">
    <property type="entry name" value="von Willebrand factor, type A domain"/>
    <property type="match status" value="1"/>
</dbReference>
<dbReference type="InterPro" id="IPR033881">
    <property type="entry name" value="vWA_BatA_type"/>
</dbReference>
<dbReference type="EMBL" id="QOVF01000004">
    <property type="protein sequence ID" value="KAA0693490.1"/>
    <property type="molecule type" value="Genomic_DNA"/>
</dbReference>
<dbReference type="InterPro" id="IPR002035">
    <property type="entry name" value="VWF_A"/>
</dbReference>
<keyword evidence="1" id="KW-1133">Transmembrane helix</keyword>
<evidence type="ECO:0000256" key="1">
    <source>
        <dbReference type="SAM" id="Phobius"/>
    </source>
</evidence>
<protein>
    <submittedName>
        <fullName evidence="3">VWA domain-containing protein</fullName>
    </submittedName>
</protein>
<organism evidence="3 4">
    <name type="scientific">Halopseudomonas laoshanensis</name>
    <dbReference type="NCBI Taxonomy" id="2268758"/>
    <lineage>
        <taxon>Bacteria</taxon>
        <taxon>Pseudomonadati</taxon>
        <taxon>Pseudomonadota</taxon>
        <taxon>Gammaproteobacteria</taxon>
        <taxon>Pseudomonadales</taxon>
        <taxon>Pseudomonadaceae</taxon>
        <taxon>Halopseudomonas</taxon>
    </lineage>
</organism>
<dbReference type="PANTHER" id="PTHR22550">
    <property type="entry name" value="SPORE GERMINATION PROTEIN"/>
    <property type="match status" value="1"/>
</dbReference>
<accession>A0A7V7GS54</accession>
<reference evidence="3 4" key="1">
    <citation type="submission" date="2018-07" db="EMBL/GenBank/DDBJ databases">
        <title>Pseudomonas laoshanensis sp. nov., isolated from soil.</title>
        <authorList>
            <person name="Sun J."/>
            <person name="Yu L."/>
            <person name="Wang M."/>
            <person name="Zhang C."/>
        </authorList>
    </citation>
    <scope>NUCLEOTIDE SEQUENCE [LARGE SCALE GENOMIC DNA]</scope>
    <source>
        <strain evidence="3 4">Y22</strain>
    </source>
</reference>
<keyword evidence="4" id="KW-1185">Reference proteome</keyword>